<dbReference type="PANTHER" id="PTHR32309:SF31">
    <property type="entry name" value="CAPSULAR EXOPOLYSACCHARIDE FAMILY"/>
    <property type="match status" value="1"/>
</dbReference>
<feature type="domain" description="AAA" evidence="8">
    <location>
        <begin position="551"/>
        <end position="673"/>
    </location>
</feature>
<dbReference type="Pfam" id="PF13614">
    <property type="entry name" value="AAA_31"/>
    <property type="match status" value="1"/>
</dbReference>
<dbReference type="GO" id="GO:0004713">
    <property type="term" value="F:protein tyrosine kinase activity"/>
    <property type="evidence" value="ECO:0007669"/>
    <property type="project" value="UniProtKB-KW"/>
</dbReference>
<dbReference type="SUPFAM" id="SSF52540">
    <property type="entry name" value="P-loop containing nucleoside triphosphate hydrolases"/>
    <property type="match status" value="1"/>
</dbReference>
<evidence type="ECO:0000256" key="1">
    <source>
        <dbReference type="ARBA" id="ARBA00022679"/>
    </source>
</evidence>
<keyword evidence="10" id="KW-1185">Reference proteome</keyword>
<keyword evidence="5" id="KW-0829">Tyrosine-protein kinase</keyword>
<dbReference type="AlphaFoldDB" id="L0DK20"/>
<dbReference type="InterPro" id="IPR027417">
    <property type="entry name" value="P-loop_NTPase"/>
</dbReference>
<dbReference type="InterPro" id="IPR025669">
    <property type="entry name" value="AAA_dom"/>
</dbReference>
<dbReference type="GO" id="GO:0005524">
    <property type="term" value="F:ATP binding"/>
    <property type="evidence" value="ECO:0007669"/>
    <property type="project" value="UniProtKB-KW"/>
</dbReference>
<dbReference type="eggNOG" id="COG0489">
    <property type="taxonomic scope" value="Bacteria"/>
</dbReference>
<evidence type="ECO:0000256" key="6">
    <source>
        <dbReference type="SAM" id="Coils"/>
    </source>
</evidence>
<dbReference type="Proteomes" id="UP000010798">
    <property type="component" value="Chromosome"/>
</dbReference>
<keyword evidence="7" id="KW-0472">Membrane</keyword>
<dbReference type="HOGENOM" id="CLU_009912_2_1_0"/>
<dbReference type="OrthoDB" id="9775724at2"/>
<keyword evidence="7" id="KW-0812">Transmembrane</keyword>
<keyword evidence="3" id="KW-0418">Kinase</keyword>
<feature type="transmembrane region" description="Helical" evidence="7">
    <location>
        <begin position="56"/>
        <end position="76"/>
    </location>
</feature>
<keyword evidence="7" id="KW-1133">Transmembrane helix</keyword>
<sequence length="741" mass="82166">MMSNSNFGPQPNSANLPAVVPPHRAEVFSVSSPPAGPVAGLDPVAMLKALRRRWPLALGAGLLGGAVLAFATYFLVPPAKYTARSMLHVSSTQPRILLKVGENETDFVAYQRTQLALLKSRLVLGTALKDPEVAKLEVITKAVDPIEWLEKELQVDFASGSEILRISINGEKPHEPMLLVNAVTQAYIDEIVDVETKQRRQRYDLLKETWNRYQENLKEKRKELKRLTELAGSDDKKTIANIHQHELDRLGRAEDELARVQSELRGLRVEHEVLQEDVARNSSMITPAMIVDAINRDHSIEVLKEREAAAQKAIDRIYHIARNKSDPSLKKHRDELEAARTAMVAQRRKLYPIVEQQLQEIGRDDDDSNKALIPHRISILSKLEAVLASDVKRLSERSLSITQNSVDLFSVQEEIANADEIARTIGKEVEALTVELQAPARIRLLEKAELPRTKDEARQLKMAGVAGCGAFALALIGVSFWEFQSRRIDSAADVIKSLGMNLFGTLPAIPKRSRGMKLREAESVRWRSMLVESVDAARTTLLHFSRTESVRVVMVASALSGEGKTSLSSHLATSLARAGRRTLLIDGDLRRPSAHELFDQPCVPGFSEVLRNEVNIADAIQPTAASGLSLLTAGLSDNETIQALACRDLRVMFDQLKEHYDFIVVDSSPVLPVADALLIGQHVDAVLFSIMRDVSRIPKVHEAYERLAKLGIRMLGAIVTGEQSDHYGSKYGYSARAQESV</sequence>
<name>L0DK20_SINAD</name>
<keyword evidence="1" id="KW-0808">Transferase</keyword>
<gene>
    <name evidence="9" type="ordered locus">Sinac_5456</name>
</gene>
<evidence type="ECO:0000313" key="10">
    <source>
        <dbReference type="Proteomes" id="UP000010798"/>
    </source>
</evidence>
<dbReference type="eggNOG" id="COG3206">
    <property type="taxonomic scope" value="Bacteria"/>
</dbReference>
<dbReference type="CDD" id="cd05387">
    <property type="entry name" value="BY-kinase"/>
    <property type="match status" value="1"/>
</dbReference>
<evidence type="ECO:0000259" key="8">
    <source>
        <dbReference type="Pfam" id="PF13614"/>
    </source>
</evidence>
<accession>L0DK20</accession>
<protein>
    <submittedName>
        <fullName evidence="9">Capsular exopolysaccharide biosynthesis protein</fullName>
    </submittedName>
</protein>
<dbReference type="KEGG" id="saci:Sinac_5456"/>
<keyword evidence="6" id="KW-0175">Coiled coil</keyword>
<dbReference type="NCBIfam" id="TIGR01007">
    <property type="entry name" value="eps_fam"/>
    <property type="match status" value="1"/>
</dbReference>
<evidence type="ECO:0000256" key="7">
    <source>
        <dbReference type="SAM" id="Phobius"/>
    </source>
</evidence>
<dbReference type="Gene3D" id="3.40.50.300">
    <property type="entry name" value="P-loop containing nucleotide triphosphate hydrolases"/>
    <property type="match status" value="1"/>
</dbReference>
<organism evidence="9 10">
    <name type="scientific">Singulisphaera acidiphila (strain ATCC BAA-1392 / DSM 18658 / VKM B-2454 / MOB10)</name>
    <dbReference type="NCBI Taxonomy" id="886293"/>
    <lineage>
        <taxon>Bacteria</taxon>
        <taxon>Pseudomonadati</taxon>
        <taxon>Planctomycetota</taxon>
        <taxon>Planctomycetia</taxon>
        <taxon>Isosphaerales</taxon>
        <taxon>Isosphaeraceae</taxon>
        <taxon>Singulisphaera</taxon>
    </lineage>
</organism>
<dbReference type="STRING" id="886293.Sinac_5456"/>
<evidence type="ECO:0000256" key="4">
    <source>
        <dbReference type="ARBA" id="ARBA00022840"/>
    </source>
</evidence>
<evidence type="ECO:0000256" key="3">
    <source>
        <dbReference type="ARBA" id="ARBA00022777"/>
    </source>
</evidence>
<reference evidence="9 10" key="1">
    <citation type="submission" date="2012-02" db="EMBL/GenBank/DDBJ databases">
        <title>Complete sequence of chromosome of Singulisphaera acidiphila DSM 18658.</title>
        <authorList>
            <consortium name="US DOE Joint Genome Institute (JGI-PGF)"/>
            <person name="Lucas S."/>
            <person name="Copeland A."/>
            <person name="Lapidus A."/>
            <person name="Glavina del Rio T."/>
            <person name="Dalin E."/>
            <person name="Tice H."/>
            <person name="Bruce D."/>
            <person name="Goodwin L."/>
            <person name="Pitluck S."/>
            <person name="Peters L."/>
            <person name="Ovchinnikova G."/>
            <person name="Chertkov O."/>
            <person name="Kyrpides N."/>
            <person name="Mavromatis K."/>
            <person name="Ivanova N."/>
            <person name="Brettin T."/>
            <person name="Detter J.C."/>
            <person name="Han C."/>
            <person name="Larimer F."/>
            <person name="Land M."/>
            <person name="Hauser L."/>
            <person name="Markowitz V."/>
            <person name="Cheng J.-F."/>
            <person name="Hugenholtz P."/>
            <person name="Woyke T."/>
            <person name="Wu D."/>
            <person name="Tindall B."/>
            <person name="Pomrenke H."/>
            <person name="Brambilla E."/>
            <person name="Klenk H.-P."/>
            <person name="Eisen J.A."/>
        </authorList>
    </citation>
    <scope>NUCLEOTIDE SEQUENCE [LARGE SCALE GENOMIC DNA]</scope>
    <source>
        <strain evidence="10">ATCC BAA-1392 / DSM 18658 / VKM B-2454 / MOB10</strain>
    </source>
</reference>
<evidence type="ECO:0000313" key="9">
    <source>
        <dbReference type="EMBL" id="AGA29602.1"/>
    </source>
</evidence>
<keyword evidence="2" id="KW-0547">Nucleotide-binding</keyword>
<dbReference type="PANTHER" id="PTHR32309">
    <property type="entry name" value="TYROSINE-PROTEIN KINASE"/>
    <property type="match status" value="1"/>
</dbReference>
<evidence type="ECO:0000256" key="5">
    <source>
        <dbReference type="ARBA" id="ARBA00023137"/>
    </source>
</evidence>
<proteinExistence type="predicted"/>
<dbReference type="EMBL" id="CP003364">
    <property type="protein sequence ID" value="AGA29602.1"/>
    <property type="molecule type" value="Genomic_DNA"/>
</dbReference>
<feature type="coiled-coil region" evidence="6">
    <location>
        <begin position="203"/>
        <end position="277"/>
    </location>
</feature>
<evidence type="ECO:0000256" key="2">
    <source>
        <dbReference type="ARBA" id="ARBA00022741"/>
    </source>
</evidence>
<keyword evidence="4" id="KW-0067">ATP-binding</keyword>
<dbReference type="InterPro" id="IPR050445">
    <property type="entry name" value="Bact_polysacc_biosynth/exp"/>
</dbReference>
<dbReference type="InterPro" id="IPR005702">
    <property type="entry name" value="Wzc-like_C"/>
</dbReference>
<dbReference type="RefSeq" id="WP_015248703.1">
    <property type="nucleotide sequence ID" value="NC_019892.1"/>
</dbReference>